<dbReference type="RefSeq" id="WP_097193611.1">
    <property type="nucleotide sequence ID" value="NZ_OBQI01000001.1"/>
</dbReference>
<accession>A0A285UZL1</accession>
<reference evidence="3" key="1">
    <citation type="submission" date="2017-08" db="EMBL/GenBank/DDBJ databases">
        <authorList>
            <person name="Varghese N."/>
            <person name="Submissions S."/>
        </authorList>
    </citation>
    <scope>NUCLEOTIDE SEQUENCE [LARGE SCALE GENOMIC DNA]</scope>
    <source>
        <strain evidence="3">DSM 4725</strain>
    </source>
</reference>
<dbReference type="AlphaFoldDB" id="A0A285UZL1"/>
<feature type="signal peptide" evidence="1">
    <location>
        <begin position="1"/>
        <end position="34"/>
    </location>
</feature>
<keyword evidence="1" id="KW-0732">Signal</keyword>
<protein>
    <submittedName>
        <fullName evidence="2">Uncharacterized protein</fullName>
    </submittedName>
</protein>
<sequence>MANGGTYRGRLRSAAAVGLAAVATALAGQSPAAAAPTEFDLPQSPVGVDISHPQCDATLPDARAFAIVGVNGGVATEANPCLAEQLEWAWASNGSVPEQPVAQLYLNTANPGQVRGLVSTWPSTGETPYGECDGENSTACSWRYGWERARDSVTEVFQPAAREAEVDSLASSYRWWLDVETMNTWQAGSDEARERNRATLEGMAGYLDFRGAEVGLYSTNQQWQEIVGTVPGDSPLAGLPSWLAGSVTVAQAVEACELPPLVPRSRVTLTQYVPDDLDRNHSCR</sequence>
<dbReference type="EMBL" id="OBQI01000001">
    <property type="protein sequence ID" value="SOC47269.1"/>
    <property type="molecule type" value="Genomic_DNA"/>
</dbReference>
<organism evidence="2 3">
    <name type="scientific">Blastococcus aggregatus</name>
    <dbReference type="NCBI Taxonomy" id="38502"/>
    <lineage>
        <taxon>Bacteria</taxon>
        <taxon>Bacillati</taxon>
        <taxon>Actinomycetota</taxon>
        <taxon>Actinomycetes</taxon>
        <taxon>Geodermatophilales</taxon>
        <taxon>Geodermatophilaceae</taxon>
        <taxon>Blastococcus</taxon>
    </lineage>
</organism>
<feature type="chain" id="PRO_5012967630" evidence="1">
    <location>
        <begin position="35"/>
        <end position="284"/>
    </location>
</feature>
<evidence type="ECO:0000313" key="3">
    <source>
        <dbReference type="Proteomes" id="UP000219435"/>
    </source>
</evidence>
<gene>
    <name evidence="2" type="ORF">SAMN05660748_0723</name>
</gene>
<evidence type="ECO:0000313" key="2">
    <source>
        <dbReference type="EMBL" id="SOC47269.1"/>
    </source>
</evidence>
<dbReference type="OrthoDB" id="9779955at2"/>
<evidence type="ECO:0000256" key="1">
    <source>
        <dbReference type="SAM" id="SignalP"/>
    </source>
</evidence>
<keyword evidence="3" id="KW-1185">Reference proteome</keyword>
<proteinExistence type="predicted"/>
<dbReference type="Proteomes" id="UP000219435">
    <property type="component" value="Unassembled WGS sequence"/>
</dbReference>
<name>A0A285UZL1_9ACTN</name>